<gene>
    <name evidence="1" type="ORF">E2R66_05485</name>
</gene>
<dbReference type="OrthoDB" id="791543at2"/>
<dbReference type="PANTHER" id="PTHR46388:SF2">
    <property type="entry name" value="NHL REPEAT-CONTAINING PROTEIN 2"/>
    <property type="match status" value="1"/>
</dbReference>
<keyword evidence="2" id="KW-1185">Reference proteome</keyword>
<name>A0A4Y8SMC9_9SPHI</name>
<evidence type="ECO:0000313" key="1">
    <source>
        <dbReference type="EMBL" id="TFF39815.1"/>
    </source>
</evidence>
<dbReference type="PROSITE" id="PS51257">
    <property type="entry name" value="PROKAR_LIPOPROTEIN"/>
    <property type="match status" value="1"/>
</dbReference>
<dbReference type="SUPFAM" id="SSF101898">
    <property type="entry name" value="NHL repeat"/>
    <property type="match status" value="1"/>
</dbReference>
<accession>A0A4Y8SMC9</accession>
<evidence type="ECO:0000313" key="2">
    <source>
        <dbReference type="Proteomes" id="UP000297540"/>
    </source>
</evidence>
<dbReference type="Gene3D" id="2.120.10.30">
    <property type="entry name" value="TolB, C-terminal domain"/>
    <property type="match status" value="2"/>
</dbReference>
<dbReference type="Proteomes" id="UP000297540">
    <property type="component" value="Unassembled WGS sequence"/>
</dbReference>
<dbReference type="EMBL" id="SOZE01000003">
    <property type="protein sequence ID" value="TFF39815.1"/>
    <property type="molecule type" value="Genomic_DNA"/>
</dbReference>
<dbReference type="RefSeq" id="WP_133227451.1">
    <property type="nucleotide sequence ID" value="NZ_SOZE01000003.1"/>
</dbReference>
<organism evidence="1 2">
    <name type="scientific">Mucilaginibacter psychrotolerans</name>
    <dbReference type="NCBI Taxonomy" id="1524096"/>
    <lineage>
        <taxon>Bacteria</taxon>
        <taxon>Pseudomonadati</taxon>
        <taxon>Bacteroidota</taxon>
        <taxon>Sphingobacteriia</taxon>
        <taxon>Sphingobacteriales</taxon>
        <taxon>Sphingobacteriaceae</taxon>
        <taxon>Mucilaginibacter</taxon>
    </lineage>
</organism>
<dbReference type="AlphaFoldDB" id="A0A4Y8SMC9"/>
<sequence length="360" mass="38829">MKTNTKAALNIAVPVMVCISFAGCKKDMLIPKKKTHDLELQVTAPPVAGDAYTVSTLVSGLGTDGLLKIQSPYRICSATNGNLFITAPNSFGAIYKINPDGILTKLANIHNSYGIKAGENETVYVTRIVQTQMPPSEIGSVVKLDKNNVATTIPLSIPLASPLDLAIAPDSTIYIADEYKRCIIKLTKQGVASVFAGKSGEMGLVDGQGVQARFSYPFAIRYANDGTLWVLDGNGTDKGSQTIRKITLDGSVTTFFKLKPEENSYINSMAVTKRDKDFNISPYENAFMFITSNNGRQQNQLFHLGYDKVLTAITGLRPDGFRDGNAGQAAFFSPTGLTVNPNGIFVADLGNNAIRKIARK</sequence>
<reference evidence="1 2" key="1">
    <citation type="journal article" date="2017" name="Int. J. Syst. Evol. Microbiol.">
        <title>Mucilaginibacterpsychrotolerans sp. nov., isolated from peatlands.</title>
        <authorList>
            <person name="Deng Y."/>
            <person name="Shen L."/>
            <person name="Xu B."/>
            <person name="Liu Y."/>
            <person name="Gu Z."/>
            <person name="Liu H."/>
            <person name="Zhou Y."/>
        </authorList>
    </citation>
    <scope>NUCLEOTIDE SEQUENCE [LARGE SCALE GENOMIC DNA]</scope>
    <source>
        <strain evidence="1 2">NH7-4</strain>
    </source>
</reference>
<comment type="caution">
    <text evidence="1">The sequence shown here is derived from an EMBL/GenBank/DDBJ whole genome shotgun (WGS) entry which is preliminary data.</text>
</comment>
<proteinExistence type="predicted"/>
<evidence type="ECO:0008006" key="3">
    <source>
        <dbReference type="Google" id="ProtNLM"/>
    </source>
</evidence>
<dbReference type="InterPro" id="IPR011042">
    <property type="entry name" value="6-blade_b-propeller_TolB-like"/>
</dbReference>
<protein>
    <recommendedName>
        <fullName evidence="3">NHL repeat-containing protein</fullName>
    </recommendedName>
</protein>
<dbReference type="PANTHER" id="PTHR46388">
    <property type="entry name" value="NHL REPEAT-CONTAINING PROTEIN 2"/>
    <property type="match status" value="1"/>
</dbReference>